<organism evidence="1 2">
    <name type="scientific">Bosea minatitlanensis</name>
    <dbReference type="NCBI Taxonomy" id="128782"/>
    <lineage>
        <taxon>Bacteria</taxon>
        <taxon>Pseudomonadati</taxon>
        <taxon>Pseudomonadota</taxon>
        <taxon>Alphaproteobacteria</taxon>
        <taxon>Hyphomicrobiales</taxon>
        <taxon>Boseaceae</taxon>
        <taxon>Bosea</taxon>
    </lineage>
</organism>
<accession>A0ABW0EWX6</accession>
<keyword evidence="2" id="KW-1185">Reference proteome</keyword>
<gene>
    <name evidence="1" type="ORF">ACFPK2_01190</name>
</gene>
<reference evidence="2" key="1">
    <citation type="journal article" date="2019" name="Int. J. Syst. Evol. Microbiol.">
        <title>The Global Catalogue of Microorganisms (GCM) 10K type strain sequencing project: providing services to taxonomists for standard genome sequencing and annotation.</title>
        <authorList>
            <consortium name="The Broad Institute Genomics Platform"/>
            <consortium name="The Broad Institute Genome Sequencing Center for Infectious Disease"/>
            <person name="Wu L."/>
            <person name="Ma J."/>
        </authorList>
    </citation>
    <scope>NUCLEOTIDE SEQUENCE [LARGE SCALE GENOMIC DNA]</scope>
    <source>
        <strain evidence="2">CGMCC 1.15643</strain>
    </source>
</reference>
<dbReference type="Proteomes" id="UP001595976">
    <property type="component" value="Unassembled WGS sequence"/>
</dbReference>
<evidence type="ECO:0000313" key="2">
    <source>
        <dbReference type="Proteomes" id="UP001595976"/>
    </source>
</evidence>
<name>A0ABW0EWX6_9HYPH</name>
<dbReference type="EMBL" id="JBHSLI010000001">
    <property type="protein sequence ID" value="MFC5291602.1"/>
    <property type="molecule type" value="Genomic_DNA"/>
</dbReference>
<evidence type="ECO:0000313" key="1">
    <source>
        <dbReference type="EMBL" id="MFC5291602.1"/>
    </source>
</evidence>
<comment type="caution">
    <text evidence="1">The sequence shown here is derived from an EMBL/GenBank/DDBJ whole genome shotgun (WGS) entry which is preliminary data.</text>
</comment>
<sequence length="314" mass="34896">MIPTLPREGADHPLFARMDPLDGLELFLCHPRREPLGDAGNTAIEAWYQDLRSRISAVCRADAGPLASWNNTATRLVLAKVEQPAVALKLMLWRAESHPLAVNQILIRRGPMNERGDIAESCPDPRAPAAYRSAPQSNEELWNGTFAAETAPFASIAEDISLIVVTTTRGAMLTETRLADPYHPRVRIIGYLGSIEKIPPQADDSRAQQLARALRAALAERWPTGLALPRLTNREGCDDLPYLDRIDWLGRSGFAFAALRDNDRMVQPLLDSVRCREQEILDAATDVIESCDLFPALNWERANGALIFNLWEKA</sequence>
<dbReference type="RefSeq" id="WP_158445919.1">
    <property type="nucleotide sequence ID" value="NZ_JAOAOS010000012.1"/>
</dbReference>
<proteinExistence type="predicted"/>
<protein>
    <submittedName>
        <fullName evidence="1">Uncharacterized protein</fullName>
    </submittedName>
</protein>